<dbReference type="Gene3D" id="1.10.8.50">
    <property type="match status" value="1"/>
</dbReference>
<dbReference type="SMART" id="SM01232">
    <property type="entry name" value="H2TH"/>
    <property type="match status" value="1"/>
</dbReference>
<accession>A0A8H7FBE1</accession>
<reference evidence="12 13" key="1">
    <citation type="journal article" name="Sci. Rep.">
        <title>Telomere-to-telomere assembled and centromere annotated genomes of the two main subspecies of the button mushroom Agaricus bisporus reveal especially polymorphic chromosome ends.</title>
        <authorList>
            <person name="Sonnenberg A.S.M."/>
            <person name="Sedaghat-Telgerd N."/>
            <person name="Lavrijssen B."/>
            <person name="Ohm R.A."/>
            <person name="Hendrickx P.M."/>
            <person name="Scholtmeijer K."/>
            <person name="Baars J.J.P."/>
            <person name="van Peer A."/>
        </authorList>
    </citation>
    <scope>NUCLEOTIDE SEQUENCE [LARGE SCALE GENOMIC DNA]</scope>
    <source>
        <strain evidence="12 13">H119_p4</strain>
    </source>
</reference>
<evidence type="ECO:0000256" key="4">
    <source>
        <dbReference type="ARBA" id="ARBA00022801"/>
    </source>
</evidence>
<dbReference type="PANTHER" id="PTHR22993">
    <property type="entry name" value="FORMAMIDOPYRIMIDINE-DNA GLYCOSYLASE"/>
    <property type="match status" value="1"/>
</dbReference>
<dbReference type="GO" id="GO:0008534">
    <property type="term" value="F:oxidized purine nucleobase lesion DNA N-glycosylase activity"/>
    <property type="evidence" value="ECO:0007669"/>
    <property type="project" value="UniProtKB-EC"/>
</dbReference>
<dbReference type="SMART" id="SM00898">
    <property type="entry name" value="Fapy_DNA_glyco"/>
    <property type="match status" value="1"/>
</dbReference>
<dbReference type="CDD" id="cd08972">
    <property type="entry name" value="PF_Nei_N"/>
    <property type="match status" value="1"/>
</dbReference>
<dbReference type="GO" id="GO:0008270">
    <property type="term" value="F:zinc ion binding"/>
    <property type="evidence" value="ECO:0007669"/>
    <property type="project" value="InterPro"/>
</dbReference>
<keyword evidence="6" id="KW-0234">DNA repair</keyword>
<dbReference type="GO" id="GO:0016829">
    <property type="term" value="F:lyase activity"/>
    <property type="evidence" value="ECO:0007669"/>
    <property type="project" value="UniProtKB-KW"/>
</dbReference>
<dbReference type="Pfam" id="PF06831">
    <property type="entry name" value="H2TH"/>
    <property type="match status" value="1"/>
</dbReference>
<dbReference type="Pfam" id="PF01149">
    <property type="entry name" value="Fapy_DNA_glyco"/>
    <property type="match status" value="1"/>
</dbReference>
<comment type="similarity">
    <text evidence="2">Belongs to the FPG family.</text>
</comment>
<dbReference type="AlphaFoldDB" id="A0A8H7FBE1"/>
<sequence length="359" mass="40358">MPELPEVERATRLLNALGADKKITKVETADDTIVYSGVTSTEFAACLTGRKVIRAHRYGKVFFMELNGDGKHPVMHFGMTGMLHVKGQSPTHYREAPSDTTVSEWPPRWMKFILHLTNPKNGQTTEIAFRDARRLGRIRLCASPRTEPPISELGFDPLLSMPTFSEFLTLFRKRRGIAIKVLLLDQTFSAGVGNWVADEVLYHARIHPEQRCNTLSQEQLQALHEKITYVCETATSVDADDSQFPDNWLFKHRWGKGNKKRKHSALTLPSGEPATIEWVTVGGRTSAYVPELQKLVAPSGRDNQSTAQNLPLKSKRRNISQTCDEEAKPSESVIIRGSTRHSVSTRLRARTKREDGNNG</sequence>
<evidence type="ECO:0000256" key="6">
    <source>
        <dbReference type="ARBA" id="ARBA00023204"/>
    </source>
</evidence>
<feature type="region of interest" description="Disordered" evidence="10">
    <location>
        <begin position="298"/>
        <end position="359"/>
    </location>
</feature>
<keyword evidence="9" id="KW-0326">Glycosidase</keyword>
<dbReference type="SUPFAM" id="SSF81624">
    <property type="entry name" value="N-terminal domain of MutM-like DNA repair proteins"/>
    <property type="match status" value="1"/>
</dbReference>
<dbReference type="InterPro" id="IPR035937">
    <property type="entry name" value="FPG_N"/>
</dbReference>
<keyword evidence="4" id="KW-0378">Hydrolase</keyword>
<keyword evidence="7" id="KW-0456">Lyase</keyword>
<dbReference type="PANTHER" id="PTHR22993:SF9">
    <property type="entry name" value="FORMAMIDOPYRIMIDINE-DNA GLYCOSYLASE"/>
    <property type="match status" value="1"/>
</dbReference>
<dbReference type="InterPro" id="IPR015886">
    <property type="entry name" value="H2TH_FPG"/>
</dbReference>
<dbReference type="InterPro" id="IPR012319">
    <property type="entry name" value="FPG_cat"/>
</dbReference>
<feature type="domain" description="Formamidopyrimidine-DNA glycosylase catalytic" evidence="11">
    <location>
        <begin position="2"/>
        <end position="136"/>
    </location>
</feature>
<dbReference type="InterPro" id="IPR010979">
    <property type="entry name" value="Ribosomal_uS13-like_H2TH"/>
</dbReference>
<dbReference type="Gene3D" id="3.20.190.10">
    <property type="entry name" value="MutM-like, N-terminal"/>
    <property type="match status" value="1"/>
</dbReference>
<evidence type="ECO:0000313" key="12">
    <source>
        <dbReference type="EMBL" id="KAF7784546.1"/>
    </source>
</evidence>
<evidence type="ECO:0000256" key="2">
    <source>
        <dbReference type="ARBA" id="ARBA00009409"/>
    </source>
</evidence>
<evidence type="ECO:0000313" key="13">
    <source>
        <dbReference type="Proteomes" id="UP000629468"/>
    </source>
</evidence>
<comment type="catalytic activity">
    <reaction evidence="1">
        <text>Hydrolysis of DNA containing ring-opened 7-methylguanine residues, releasing 2,6-diamino-4-hydroxy-5-(N-methyl)formamidopyrimidine.</text>
        <dbReference type="EC" id="3.2.2.23"/>
    </reaction>
</comment>
<dbReference type="GO" id="GO:0003906">
    <property type="term" value="F:DNA-(apurinic or apyrimidinic site) endonuclease activity"/>
    <property type="evidence" value="ECO:0007669"/>
    <property type="project" value="InterPro"/>
</dbReference>
<dbReference type="GO" id="GO:0005634">
    <property type="term" value="C:nucleus"/>
    <property type="evidence" value="ECO:0007669"/>
    <property type="project" value="TreeGrafter"/>
</dbReference>
<evidence type="ECO:0000256" key="3">
    <source>
        <dbReference type="ARBA" id="ARBA00022763"/>
    </source>
</evidence>
<proteinExistence type="inferred from homology"/>
<dbReference type="GO" id="GO:0003684">
    <property type="term" value="F:damaged DNA binding"/>
    <property type="evidence" value="ECO:0007669"/>
    <property type="project" value="InterPro"/>
</dbReference>
<keyword evidence="5" id="KW-0238">DNA-binding</keyword>
<evidence type="ECO:0000256" key="5">
    <source>
        <dbReference type="ARBA" id="ARBA00023125"/>
    </source>
</evidence>
<dbReference type="PROSITE" id="PS51068">
    <property type="entry name" value="FPG_CAT"/>
    <property type="match status" value="1"/>
</dbReference>
<organism evidence="12 13">
    <name type="scientific">Agaricus bisporus var. burnettii</name>
    <dbReference type="NCBI Taxonomy" id="192524"/>
    <lineage>
        <taxon>Eukaryota</taxon>
        <taxon>Fungi</taxon>
        <taxon>Dikarya</taxon>
        <taxon>Basidiomycota</taxon>
        <taxon>Agaricomycotina</taxon>
        <taxon>Agaricomycetes</taxon>
        <taxon>Agaricomycetidae</taxon>
        <taxon>Agaricales</taxon>
        <taxon>Agaricineae</taxon>
        <taxon>Agaricaceae</taxon>
        <taxon>Agaricus</taxon>
    </lineage>
</organism>
<dbReference type="GO" id="GO:0006284">
    <property type="term" value="P:base-excision repair"/>
    <property type="evidence" value="ECO:0007669"/>
    <property type="project" value="InterPro"/>
</dbReference>
<dbReference type="FunFam" id="1.10.8.50:FF:000009">
    <property type="entry name" value="Formamidopyrimidine-DNA glycosylase"/>
    <property type="match status" value="1"/>
</dbReference>
<dbReference type="Proteomes" id="UP000629468">
    <property type="component" value="Unassembled WGS sequence"/>
</dbReference>
<evidence type="ECO:0000256" key="8">
    <source>
        <dbReference type="ARBA" id="ARBA00023268"/>
    </source>
</evidence>
<evidence type="ECO:0000256" key="9">
    <source>
        <dbReference type="ARBA" id="ARBA00023295"/>
    </source>
</evidence>
<comment type="caution">
    <text evidence="12">The sequence shown here is derived from an EMBL/GenBank/DDBJ whole genome shotgun (WGS) entry which is preliminary data.</text>
</comment>
<feature type="compositionally biased region" description="Polar residues" evidence="10">
    <location>
        <begin position="301"/>
        <end position="311"/>
    </location>
</feature>
<dbReference type="SUPFAM" id="SSF46946">
    <property type="entry name" value="S13-like H2TH domain"/>
    <property type="match status" value="1"/>
</dbReference>
<keyword evidence="3" id="KW-0227">DNA damage</keyword>
<name>A0A8H7FBE1_AGABI</name>
<evidence type="ECO:0000256" key="10">
    <source>
        <dbReference type="SAM" id="MobiDB-lite"/>
    </source>
</evidence>
<evidence type="ECO:0000256" key="7">
    <source>
        <dbReference type="ARBA" id="ARBA00023239"/>
    </source>
</evidence>
<keyword evidence="8" id="KW-0511">Multifunctional enzyme</keyword>
<dbReference type="EMBL" id="JABXXO010000001">
    <property type="protein sequence ID" value="KAF7784546.1"/>
    <property type="molecule type" value="Genomic_DNA"/>
</dbReference>
<evidence type="ECO:0000256" key="1">
    <source>
        <dbReference type="ARBA" id="ARBA00001668"/>
    </source>
</evidence>
<evidence type="ECO:0000259" key="11">
    <source>
        <dbReference type="PROSITE" id="PS51068"/>
    </source>
</evidence>
<gene>
    <name evidence="12" type="ORF">Agabi119p4_711</name>
</gene>
<protein>
    <recommendedName>
        <fullName evidence="11">Formamidopyrimidine-DNA glycosylase catalytic domain-containing protein</fullName>
    </recommendedName>
</protein>